<dbReference type="OrthoDB" id="9808591at2"/>
<evidence type="ECO:0000256" key="2">
    <source>
        <dbReference type="ARBA" id="ARBA00022691"/>
    </source>
</evidence>
<evidence type="ECO:0000313" key="8">
    <source>
        <dbReference type="Proteomes" id="UP000315343"/>
    </source>
</evidence>
<dbReference type="SFLD" id="SFLDG01067">
    <property type="entry name" value="SPASM/twitch_domain_containing"/>
    <property type="match status" value="1"/>
</dbReference>
<keyword evidence="4" id="KW-0408">Iron</keyword>
<name>A0A562J9L9_9FIRM</name>
<dbReference type="NCBIfam" id="TIGR03974">
    <property type="entry name" value="rSAM_six_Cys"/>
    <property type="match status" value="1"/>
</dbReference>
<keyword evidence="5" id="KW-0411">Iron-sulfur</keyword>
<keyword evidence="8" id="KW-1185">Reference proteome</keyword>
<comment type="cofactor">
    <cofactor evidence="1">
        <name>[4Fe-4S] cluster</name>
        <dbReference type="ChEBI" id="CHEBI:49883"/>
    </cofactor>
</comment>
<dbReference type="GO" id="GO:0046872">
    <property type="term" value="F:metal ion binding"/>
    <property type="evidence" value="ECO:0007669"/>
    <property type="project" value="UniProtKB-KW"/>
</dbReference>
<dbReference type="InterPro" id="IPR023885">
    <property type="entry name" value="4Fe4S-binding_SPASM_dom"/>
</dbReference>
<dbReference type="SFLD" id="SFLDG01386">
    <property type="entry name" value="main_SPASM_domain-containing"/>
    <property type="match status" value="1"/>
</dbReference>
<dbReference type="GO" id="GO:0051536">
    <property type="term" value="F:iron-sulfur cluster binding"/>
    <property type="evidence" value="ECO:0007669"/>
    <property type="project" value="UniProtKB-KW"/>
</dbReference>
<proteinExistence type="predicted"/>
<keyword evidence="2" id="KW-0949">S-adenosyl-L-methionine</keyword>
<dbReference type="InterPro" id="IPR024025">
    <property type="entry name" value="SCIFF_rSAM_maturase"/>
</dbReference>
<dbReference type="RefSeq" id="WP_145083074.1">
    <property type="nucleotide sequence ID" value="NZ_DAMBUX010000001.1"/>
</dbReference>
<protein>
    <recommendedName>
        <fullName evidence="6">Radical SAM core domain-containing protein</fullName>
    </recommendedName>
</protein>
<dbReference type="PANTHER" id="PTHR43273">
    <property type="entry name" value="ANAEROBIC SULFATASE-MATURATING ENZYME HOMOLOG ASLB-RELATED"/>
    <property type="match status" value="1"/>
</dbReference>
<keyword evidence="3" id="KW-0479">Metal-binding</keyword>
<dbReference type="EMBL" id="VLKH01000005">
    <property type="protein sequence ID" value="TWH79790.1"/>
    <property type="molecule type" value="Genomic_DNA"/>
</dbReference>
<gene>
    <name evidence="7" type="ORF">LY60_02109</name>
</gene>
<dbReference type="InterPro" id="IPR023867">
    <property type="entry name" value="Sulphatase_maturase_rSAM"/>
</dbReference>
<dbReference type="CDD" id="cd21124">
    <property type="entry name" value="SPASM_CteB-like"/>
    <property type="match status" value="1"/>
</dbReference>
<dbReference type="InterPro" id="IPR058240">
    <property type="entry name" value="rSAM_sf"/>
</dbReference>
<comment type="caution">
    <text evidence="7">The sequence shown here is derived from an EMBL/GenBank/DDBJ whole genome shotgun (WGS) entry which is preliminary data.</text>
</comment>
<dbReference type="PANTHER" id="PTHR43273:SF8">
    <property type="entry name" value="RADICAL SAM DOMAIN PROTEIN"/>
    <property type="match status" value="1"/>
</dbReference>
<accession>A0A562J9L9</accession>
<dbReference type="InterPro" id="IPR006638">
    <property type="entry name" value="Elp3/MiaA/NifB-like_rSAM"/>
</dbReference>
<evidence type="ECO:0000256" key="5">
    <source>
        <dbReference type="ARBA" id="ARBA00023014"/>
    </source>
</evidence>
<dbReference type="Pfam" id="PF04055">
    <property type="entry name" value="Radical_SAM"/>
    <property type="match status" value="1"/>
</dbReference>
<dbReference type="SFLD" id="SFLDS00029">
    <property type="entry name" value="Radical_SAM"/>
    <property type="match status" value="1"/>
</dbReference>
<evidence type="ECO:0000259" key="6">
    <source>
        <dbReference type="PROSITE" id="PS51918"/>
    </source>
</evidence>
<dbReference type="SMART" id="SM00729">
    <property type="entry name" value="Elp3"/>
    <property type="match status" value="1"/>
</dbReference>
<dbReference type="SUPFAM" id="SSF102114">
    <property type="entry name" value="Radical SAM enzymes"/>
    <property type="match status" value="1"/>
</dbReference>
<dbReference type="Proteomes" id="UP000315343">
    <property type="component" value="Unassembled WGS sequence"/>
</dbReference>
<reference evidence="7 8" key="1">
    <citation type="submission" date="2019-07" db="EMBL/GenBank/DDBJ databases">
        <title>Genomic Encyclopedia of Type Strains, Phase I: the one thousand microbial genomes (KMG-I) project.</title>
        <authorList>
            <person name="Kyrpides N."/>
        </authorList>
    </citation>
    <scope>NUCLEOTIDE SEQUENCE [LARGE SCALE GENOMIC DNA]</scope>
    <source>
        <strain evidence="7 8">DSM 13558</strain>
    </source>
</reference>
<evidence type="ECO:0000256" key="4">
    <source>
        <dbReference type="ARBA" id="ARBA00023004"/>
    </source>
</evidence>
<evidence type="ECO:0000256" key="1">
    <source>
        <dbReference type="ARBA" id="ARBA00001966"/>
    </source>
</evidence>
<evidence type="ECO:0000313" key="7">
    <source>
        <dbReference type="EMBL" id="TWH79790.1"/>
    </source>
</evidence>
<dbReference type="AlphaFoldDB" id="A0A562J9L9"/>
<dbReference type="InterPro" id="IPR013785">
    <property type="entry name" value="Aldolase_TIM"/>
</dbReference>
<dbReference type="InterPro" id="IPR047602">
    <property type="entry name" value="SPASM_CteB-like"/>
</dbReference>
<dbReference type="InterPro" id="IPR007197">
    <property type="entry name" value="rSAM"/>
</dbReference>
<evidence type="ECO:0000256" key="3">
    <source>
        <dbReference type="ARBA" id="ARBA00022723"/>
    </source>
</evidence>
<organism evidence="7 8">
    <name type="scientific">Sedimentibacter saalensis</name>
    <dbReference type="NCBI Taxonomy" id="130788"/>
    <lineage>
        <taxon>Bacteria</taxon>
        <taxon>Bacillati</taxon>
        <taxon>Bacillota</taxon>
        <taxon>Tissierellia</taxon>
        <taxon>Sedimentibacter</taxon>
    </lineage>
</organism>
<dbReference type="CDD" id="cd01335">
    <property type="entry name" value="Radical_SAM"/>
    <property type="match status" value="1"/>
</dbReference>
<dbReference type="Pfam" id="PF13186">
    <property type="entry name" value="SPASM"/>
    <property type="match status" value="1"/>
</dbReference>
<dbReference type="NCBIfam" id="TIGR04085">
    <property type="entry name" value="rSAM_more_4Fe4S"/>
    <property type="match status" value="1"/>
</dbReference>
<sequence>MIHIFKMDDMHFALDTSSGLVHVVDEVIYDLLTDENFKNEDKVNDIKNKYGAETTDEAVSEINYLIENKMLYTDDANAVNKIKPAIKAMCLNMTHDCNLRCEYCFASQGSYNGERSYLSFETGKKAFDFLVKSSGKRVNLEVDFFGGEPLMNFETIKKLVDYARSIEKQHNKNFRFTATTNGVLLDDEKIDYLNENMDNVVLSIDGRKETNDHMRKTVNQKGSYDVITENFKKFVAKRMDKDYFARGTYTAYNLDFSEDVKHMRDLGFDKISVEPVVAKPEEKYALKEEHLDILKAEYEKLAKLYLDSYGSKDKKFQFFHFNIELDGGPCIYKRSIGCGAGTEYVAVTPDGDLYPCHQFVGQEEFIVGNVDEGIVKDEVIDMFKNVSVNEKPVCKDCWAKYYCSGGCHANAYNFNKDFKVPYSVGCELEKKRIECSIYIKARLAQ</sequence>
<dbReference type="GO" id="GO:0016491">
    <property type="term" value="F:oxidoreductase activity"/>
    <property type="evidence" value="ECO:0007669"/>
    <property type="project" value="InterPro"/>
</dbReference>
<dbReference type="Gene3D" id="3.20.20.70">
    <property type="entry name" value="Aldolase class I"/>
    <property type="match status" value="1"/>
</dbReference>
<dbReference type="PROSITE" id="PS51918">
    <property type="entry name" value="RADICAL_SAM"/>
    <property type="match status" value="1"/>
</dbReference>
<dbReference type="SFLD" id="SFLDG01384">
    <property type="entry name" value="thioether_bond_formation_requi"/>
    <property type="match status" value="1"/>
</dbReference>
<feature type="domain" description="Radical SAM core" evidence="6">
    <location>
        <begin position="83"/>
        <end position="311"/>
    </location>
</feature>